<dbReference type="EMBL" id="QKWP01000136">
    <property type="protein sequence ID" value="RIB26426.1"/>
    <property type="molecule type" value="Genomic_DNA"/>
</dbReference>
<evidence type="ECO:0000313" key="1">
    <source>
        <dbReference type="EMBL" id="RIB26426.1"/>
    </source>
</evidence>
<dbReference type="STRING" id="44941.A0A397W4W1"/>
<sequence>MSNETAGASQAEPLIDLSKIDVNTKAYIDAPCQASANSIIDSIKSYIDQSMGLQFNMISKLNKRLDDYVNQQPTQNVQPKEQNPAPILEHNHEYNPTAAFGSNSMNMEKSLPQQSNCPLTPILNNLIISTAKQPNEKSTASSNEAQGMFLPNKAIKVKAFTRTYPSLDYSDLANLPLVYGFQNNQAASVEQIRLWWVLNWNEGQKIIEMLPNKPNLLSRLWKAIAIGFYVDLNEFGYRNLKANLKNNDDEQTLHTTEGGIIAIRKRSHPQKFTNIAEWLLAFKSYMDSVLIIYPMREQEFNTYRDNINTLCVKHDFLAVASYDKDKRLYLTIN</sequence>
<accession>A0A397W4W1</accession>
<comment type="caution">
    <text evidence="1">The sequence shown here is derived from an EMBL/GenBank/DDBJ whole genome shotgun (WGS) entry which is preliminary data.</text>
</comment>
<reference evidence="1 2" key="1">
    <citation type="submission" date="2018-06" db="EMBL/GenBank/DDBJ databases">
        <title>Comparative genomics reveals the genomic features of Rhizophagus irregularis, R. cerebriforme, R. diaphanum and Gigaspora rosea, and their symbiotic lifestyle signature.</title>
        <authorList>
            <person name="Morin E."/>
            <person name="San Clemente H."/>
            <person name="Chen E.C.H."/>
            <person name="De La Providencia I."/>
            <person name="Hainaut M."/>
            <person name="Kuo A."/>
            <person name="Kohler A."/>
            <person name="Murat C."/>
            <person name="Tang N."/>
            <person name="Roy S."/>
            <person name="Loubradou J."/>
            <person name="Henrissat B."/>
            <person name="Grigoriev I.V."/>
            <person name="Corradi N."/>
            <person name="Roux C."/>
            <person name="Martin F.M."/>
        </authorList>
    </citation>
    <scope>NUCLEOTIDE SEQUENCE [LARGE SCALE GENOMIC DNA]</scope>
    <source>
        <strain evidence="1 2">DAOM 194757</strain>
    </source>
</reference>
<dbReference type="AlphaFoldDB" id="A0A397W4W1"/>
<evidence type="ECO:0000313" key="2">
    <source>
        <dbReference type="Proteomes" id="UP000266673"/>
    </source>
</evidence>
<keyword evidence="2" id="KW-1185">Reference proteome</keyword>
<organism evidence="1 2">
    <name type="scientific">Gigaspora rosea</name>
    <dbReference type="NCBI Taxonomy" id="44941"/>
    <lineage>
        <taxon>Eukaryota</taxon>
        <taxon>Fungi</taxon>
        <taxon>Fungi incertae sedis</taxon>
        <taxon>Mucoromycota</taxon>
        <taxon>Glomeromycotina</taxon>
        <taxon>Glomeromycetes</taxon>
        <taxon>Diversisporales</taxon>
        <taxon>Gigasporaceae</taxon>
        <taxon>Gigaspora</taxon>
    </lineage>
</organism>
<protein>
    <submittedName>
        <fullName evidence="1">Uncharacterized protein</fullName>
    </submittedName>
</protein>
<proteinExistence type="predicted"/>
<name>A0A397W4W1_9GLOM</name>
<dbReference type="OrthoDB" id="2446030at2759"/>
<gene>
    <name evidence="1" type="ORF">C2G38_2138292</name>
</gene>
<dbReference type="Proteomes" id="UP000266673">
    <property type="component" value="Unassembled WGS sequence"/>
</dbReference>